<evidence type="ECO:0000256" key="5">
    <source>
        <dbReference type="ARBA" id="ARBA00023306"/>
    </source>
</evidence>
<evidence type="ECO:0000256" key="7">
    <source>
        <dbReference type="SAM" id="Coils"/>
    </source>
</evidence>
<keyword evidence="2 6" id="KW-0805">Transcription regulation</keyword>
<name>A0A453BYD3_AEGTS</name>
<reference evidence="11" key="2">
    <citation type="journal article" date="2017" name="Nat. Plants">
        <title>The Aegilops tauschii genome reveals multiple impacts of transposons.</title>
        <authorList>
            <person name="Zhao G."/>
            <person name="Zou C."/>
            <person name="Li K."/>
            <person name="Wang K."/>
            <person name="Li T."/>
            <person name="Gao L."/>
            <person name="Zhang X."/>
            <person name="Wang H."/>
            <person name="Yang Z."/>
            <person name="Liu X."/>
            <person name="Jiang W."/>
            <person name="Mao L."/>
            <person name="Kong X."/>
            <person name="Jiao Y."/>
            <person name="Jia J."/>
        </authorList>
    </citation>
    <scope>NUCLEOTIDE SEQUENCE [LARGE SCALE GENOMIC DNA]</scope>
    <source>
        <strain evidence="11">cv. AL8/78</strain>
    </source>
</reference>
<reference evidence="10" key="3">
    <citation type="journal article" date="2017" name="Nature">
        <title>Genome sequence of the progenitor of the wheat D genome Aegilops tauschii.</title>
        <authorList>
            <person name="Luo M.C."/>
            <person name="Gu Y.Q."/>
            <person name="Puiu D."/>
            <person name="Wang H."/>
            <person name="Twardziok S.O."/>
            <person name="Deal K.R."/>
            <person name="Huo N."/>
            <person name="Zhu T."/>
            <person name="Wang L."/>
            <person name="Wang Y."/>
            <person name="McGuire P.E."/>
            <person name="Liu S."/>
            <person name="Long H."/>
            <person name="Ramasamy R.K."/>
            <person name="Rodriguez J.C."/>
            <person name="Van S.L."/>
            <person name="Yuan L."/>
            <person name="Wang Z."/>
            <person name="Xia Z."/>
            <person name="Xiao L."/>
            <person name="Anderson O.D."/>
            <person name="Ouyang S."/>
            <person name="Liang Y."/>
            <person name="Zimin A.V."/>
            <person name="Pertea G."/>
            <person name="Qi P."/>
            <person name="Bennetzen J.L."/>
            <person name="Dai X."/>
            <person name="Dawson M.W."/>
            <person name="Muller H.G."/>
            <person name="Kugler K."/>
            <person name="Rivarola-Duarte L."/>
            <person name="Spannagl M."/>
            <person name="Mayer K.F.X."/>
            <person name="Lu F.H."/>
            <person name="Bevan M.W."/>
            <person name="Leroy P."/>
            <person name="Li P."/>
            <person name="You F.M."/>
            <person name="Sun Q."/>
            <person name="Liu Z."/>
            <person name="Lyons E."/>
            <person name="Wicker T."/>
            <person name="Salzberg S.L."/>
            <person name="Devos K.M."/>
            <person name="Dvorak J."/>
        </authorList>
    </citation>
    <scope>NUCLEOTIDE SEQUENCE [LARGE SCALE GENOMIC DNA]</scope>
    <source>
        <strain evidence="10">cv. AL8/78</strain>
    </source>
</reference>
<dbReference type="Pfam" id="PF16421">
    <property type="entry name" value="E2F_CC-MB"/>
    <property type="match status" value="1"/>
</dbReference>
<dbReference type="Gramene" id="AET2Gv20673700.2">
    <property type="protein sequence ID" value="AET2Gv20673700.2"/>
    <property type="gene ID" value="AET2Gv20673700"/>
</dbReference>
<evidence type="ECO:0000259" key="9">
    <source>
        <dbReference type="SMART" id="SM01372"/>
    </source>
</evidence>
<keyword evidence="7" id="KW-0175">Coiled coil</keyword>
<organism evidence="10 11">
    <name type="scientific">Aegilops tauschii subsp. strangulata</name>
    <name type="common">Goatgrass</name>
    <dbReference type="NCBI Taxonomy" id="200361"/>
    <lineage>
        <taxon>Eukaryota</taxon>
        <taxon>Viridiplantae</taxon>
        <taxon>Streptophyta</taxon>
        <taxon>Embryophyta</taxon>
        <taxon>Tracheophyta</taxon>
        <taxon>Spermatophyta</taxon>
        <taxon>Magnoliopsida</taxon>
        <taxon>Liliopsida</taxon>
        <taxon>Poales</taxon>
        <taxon>Poaceae</taxon>
        <taxon>BOP clade</taxon>
        <taxon>Pooideae</taxon>
        <taxon>Triticodae</taxon>
        <taxon>Triticeae</taxon>
        <taxon>Triticinae</taxon>
        <taxon>Aegilops</taxon>
    </lineage>
</organism>
<dbReference type="SUPFAM" id="SSF46785">
    <property type="entry name" value="Winged helix' DNA-binding domain"/>
    <property type="match status" value="1"/>
</dbReference>
<dbReference type="CDD" id="cd14660">
    <property type="entry name" value="E2F_DD"/>
    <property type="match status" value="1"/>
</dbReference>
<evidence type="ECO:0000313" key="11">
    <source>
        <dbReference type="Proteomes" id="UP000015105"/>
    </source>
</evidence>
<evidence type="ECO:0000256" key="8">
    <source>
        <dbReference type="SAM" id="MobiDB-lite"/>
    </source>
</evidence>
<dbReference type="InterPro" id="IPR037241">
    <property type="entry name" value="E2F-DP_heterodim"/>
</dbReference>
<dbReference type="SUPFAM" id="SSF144074">
    <property type="entry name" value="E2F-DP heterodimerization region"/>
    <property type="match status" value="1"/>
</dbReference>
<accession>A0A453BYD3</accession>
<dbReference type="Pfam" id="PF02319">
    <property type="entry name" value="WHD_E2F_TDP"/>
    <property type="match status" value="1"/>
</dbReference>
<reference evidence="11" key="1">
    <citation type="journal article" date="2014" name="Science">
        <title>Ancient hybridizations among the ancestral genomes of bread wheat.</title>
        <authorList>
            <consortium name="International Wheat Genome Sequencing Consortium,"/>
            <person name="Marcussen T."/>
            <person name="Sandve S.R."/>
            <person name="Heier L."/>
            <person name="Spannagl M."/>
            <person name="Pfeifer M."/>
            <person name="Jakobsen K.S."/>
            <person name="Wulff B.B."/>
            <person name="Steuernagel B."/>
            <person name="Mayer K.F."/>
            <person name="Olsen O.A."/>
        </authorList>
    </citation>
    <scope>NUCLEOTIDE SEQUENCE [LARGE SCALE GENOMIC DNA]</scope>
    <source>
        <strain evidence="11">cv. AL8/78</strain>
    </source>
</reference>
<dbReference type="PANTHER" id="PTHR12081">
    <property type="entry name" value="TRANSCRIPTION FACTOR E2F"/>
    <property type="match status" value="1"/>
</dbReference>
<evidence type="ECO:0000313" key="10">
    <source>
        <dbReference type="EnsemblPlants" id="AET2Gv20673700.2"/>
    </source>
</evidence>
<dbReference type="GO" id="GO:0090575">
    <property type="term" value="C:RNA polymerase II transcription regulator complex"/>
    <property type="evidence" value="ECO:0007669"/>
    <property type="project" value="TreeGrafter"/>
</dbReference>
<feature type="region of interest" description="Disordered" evidence="8">
    <location>
        <begin position="185"/>
        <end position="219"/>
    </location>
</feature>
<dbReference type="FunFam" id="1.10.10.10:FF:000008">
    <property type="entry name" value="E2F transcription factor 1"/>
    <property type="match status" value="1"/>
</dbReference>
<feature type="region of interest" description="Disordered" evidence="8">
    <location>
        <begin position="508"/>
        <end position="531"/>
    </location>
</feature>
<dbReference type="Gene3D" id="6.10.250.540">
    <property type="match status" value="1"/>
</dbReference>
<keyword evidence="6" id="KW-0539">Nucleus</keyword>
<keyword evidence="11" id="KW-1185">Reference proteome</keyword>
<evidence type="ECO:0000256" key="3">
    <source>
        <dbReference type="ARBA" id="ARBA00023125"/>
    </source>
</evidence>
<dbReference type="InterPro" id="IPR032198">
    <property type="entry name" value="E2F_CC-MB"/>
</dbReference>
<evidence type="ECO:0000256" key="2">
    <source>
        <dbReference type="ARBA" id="ARBA00023015"/>
    </source>
</evidence>
<dbReference type="GO" id="GO:0046983">
    <property type="term" value="F:protein dimerization activity"/>
    <property type="evidence" value="ECO:0007669"/>
    <property type="project" value="InterPro"/>
</dbReference>
<dbReference type="SMART" id="SM01372">
    <property type="entry name" value="E2F_TDP"/>
    <property type="match status" value="1"/>
</dbReference>
<dbReference type="GO" id="GO:0000978">
    <property type="term" value="F:RNA polymerase II cis-regulatory region sequence-specific DNA binding"/>
    <property type="evidence" value="ECO:0007669"/>
    <property type="project" value="InterPro"/>
</dbReference>
<keyword evidence="5" id="KW-0131">Cell cycle</keyword>
<keyword evidence="3 6" id="KW-0238">DNA-binding</keyword>
<dbReference type="AlphaFoldDB" id="A0A453BYD3"/>
<sequence>NATNFPRFPRFLSSRFSPLTPRTAPLPAADPAGTLPKEPASGRSPEIRPGPGSPRAWPVIAGLGGAAALLSETMSGGGRPQAAQQIVQSVQKCVPLAPERPPFAVPAEYHRFPLPPSSSAPAAASRGSAGGDVEEGIIIRTPLKRKAPCGESDAIESTEWMITSPGFTEGVSSPHMTPVSGKAARTYKSKAKGSKDGLQTPISNAGSPGTPLTPGSSRAEHSLGELTKKFISLLKQAEDGILDLNNVAEILVVKKRRIYDITNVLEGIGLLEKKLKNRIRWRGLDDSGANLDNEISVLETELENLKLQEKALDNRISEMHEKVRELTEEENNQRWLYLTEDDIKGLPCFQNETLIAIKAPHGTTLEVPDPDEAGDYIQRRYTIVIRSTMGSIDLYLVSKFEENMEELVGVATPPRHANVAEPASTDGFIATEAGQSSRSKDKLPNIQHIHRTPDLNAQDFGGMAKITPEFHVDADYYLLTDGDASSITDMWRTAPEVQWDQFLAEEATAPRTPQQQPAVVGKSTAVGPTCG</sequence>
<proteinExistence type="inferred from homology"/>
<dbReference type="InterPro" id="IPR036390">
    <property type="entry name" value="WH_DNA-bd_sf"/>
</dbReference>
<dbReference type="InterPro" id="IPR036388">
    <property type="entry name" value="WH-like_DNA-bd_sf"/>
</dbReference>
<reference evidence="10" key="5">
    <citation type="journal article" date="2021" name="G3 (Bethesda)">
        <title>Aegilops tauschii genome assembly Aet v5.0 features greater sequence contiguity and improved annotation.</title>
        <authorList>
            <person name="Wang L."/>
            <person name="Zhu T."/>
            <person name="Rodriguez J.C."/>
            <person name="Deal K.R."/>
            <person name="Dubcovsky J."/>
            <person name="McGuire P.E."/>
            <person name="Lux T."/>
            <person name="Spannagl M."/>
            <person name="Mayer K.F.X."/>
            <person name="Baldrich P."/>
            <person name="Meyers B.C."/>
            <person name="Huo N."/>
            <person name="Gu Y.Q."/>
            <person name="Zhou H."/>
            <person name="Devos K.M."/>
            <person name="Bennetzen J.L."/>
            <person name="Unver T."/>
            <person name="Budak H."/>
            <person name="Gulick P.J."/>
            <person name="Galiba G."/>
            <person name="Kalapos B."/>
            <person name="Nelson D.R."/>
            <person name="Li P."/>
            <person name="You F.M."/>
            <person name="Luo M.C."/>
            <person name="Dvorak J."/>
        </authorList>
    </citation>
    <scope>NUCLEOTIDE SEQUENCE [LARGE SCALE GENOMIC DNA]</scope>
    <source>
        <strain evidence="10">cv. AL8/78</strain>
    </source>
</reference>
<evidence type="ECO:0000256" key="6">
    <source>
        <dbReference type="RuleBase" id="RU003796"/>
    </source>
</evidence>
<dbReference type="GO" id="GO:0000981">
    <property type="term" value="F:DNA-binding transcription factor activity, RNA polymerase II-specific"/>
    <property type="evidence" value="ECO:0007669"/>
    <property type="project" value="TreeGrafter"/>
</dbReference>
<feature type="domain" description="E2F/DP family winged-helix DNA-binding" evidence="9">
    <location>
        <begin position="218"/>
        <end position="283"/>
    </location>
</feature>
<dbReference type="Gene3D" id="1.10.10.10">
    <property type="entry name" value="Winged helix-like DNA-binding domain superfamily/Winged helix DNA-binding domain"/>
    <property type="match status" value="1"/>
</dbReference>
<dbReference type="InterPro" id="IPR003316">
    <property type="entry name" value="E2F_WHTH_DNA-bd_dom"/>
</dbReference>
<dbReference type="Proteomes" id="UP000015105">
    <property type="component" value="Chromosome 2D"/>
</dbReference>
<dbReference type="EnsemblPlants" id="AET2Gv20673700.2">
    <property type="protein sequence ID" value="AET2Gv20673700.2"/>
    <property type="gene ID" value="AET2Gv20673700"/>
</dbReference>
<reference evidence="10" key="4">
    <citation type="submission" date="2019-03" db="UniProtKB">
        <authorList>
            <consortium name="EnsemblPlants"/>
        </authorList>
    </citation>
    <scope>IDENTIFICATION</scope>
</reference>
<dbReference type="PANTHER" id="PTHR12081:SF81">
    <property type="entry name" value="E2F_DP FAMILY WINGED-HELIX DNA-BINDING DOMAIN-CONTAINING PROTEIN"/>
    <property type="match status" value="1"/>
</dbReference>
<comment type="subcellular location">
    <subcellularLocation>
        <location evidence="6">Nucleus</location>
    </subcellularLocation>
</comment>
<dbReference type="InterPro" id="IPR015633">
    <property type="entry name" value="E2F"/>
</dbReference>
<keyword evidence="4 6" id="KW-0804">Transcription</keyword>
<feature type="compositionally biased region" description="Low complexity" evidence="8">
    <location>
        <begin position="1"/>
        <end position="32"/>
    </location>
</feature>
<evidence type="ECO:0000256" key="4">
    <source>
        <dbReference type="ARBA" id="ARBA00023163"/>
    </source>
</evidence>
<evidence type="ECO:0000256" key="1">
    <source>
        <dbReference type="ARBA" id="ARBA00010940"/>
    </source>
</evidence>
<protein>
    <recommendedName>
        <fullName evidence="9">E2F/DP family winged-helix DNA-binding domain-containing protein</fullName>
    </recommendedName>
</protein>
<dbReference type="STRING" id="200361.A0A453BYD3"/>
<feature type="coiled-coil region" evidence="7">
    <location>
        <begin position="288"/>
        <end position="329"/>
    </location>
</feature>
<feature type="region of interest" description="Disordered" evidence="8">
    <location>
        <begin position="1"/>
        <end position="58"/>
    </location>
</feature>
<comment type="similarity">
    <text evidence="1 6">Belongs to the E2F/DP family.</text>
</comment>